<dbReference type="STRING" id="426757.SAMN04488127_0900"/>
<dbReference type="Pfam" id="PF00206">
    <property type="entry name" value="Lyase_1"/>
    <property type="match status" value="1"/>
</dbReference>
<name>A0A1H6UUC5_9BACL</name>
<proteinExistence type="inferred from homology"/>
<dbReference type="EC" id="4.3.2.1" evidence="2 6"/>
<dbReference type="PANTHER" id="PTHR43814">
    <property type="entry name" value="ARGININOSUCCINATE LYASE"/>
    <property type="match status" value="1"/>
</dbReference>
<sequence>MSAWKKEFVVADGDVFPGKTYVDVLLRPVFDDQRDYLFDAMFEVHAAHTQMLAEQKILAEAEAGKILNAIREVWKMDRAELKYSAEHEDLFFLVESKIGELIGEELAGKMHIAKSRNDMGEAMYRIVLRQYLAETVEQAEALAEALLAQAEEHVESVMPAHTHTQPAQPTTFGHYLVAIYDNLIRDIERLKRARHTVNQSPMGAAAITTTGFPISRERMVELLGFEGMIENSYDAIGTGDYLIEAAQSLVSLMTNMGRWIQEFLRMASKEVGLLRVSDAYVQISSIMPQKRNPVSMEHSRALASSAASEGLAVIHMIHNTPYGDINDTEDDLQPHLYTGFEKATRVLRLMHAVVTTLTFNKDRALRQARENMITITELADVLARDYGVSFRRAHHKASLIAREADRQEKELYEIPLETVNGWLGDVALTAEDWKAIADPVAFVERRRITGGPAPDVVRGMIAKRKEERDQGQTGQGK</sequence>
<dbReference type="UniPathway" id="UPA00068">
    <property type="reaction ID" value="UER00114"/>
</dbReference>
<dbReference type="NCBIfam" id="TIGR00838">
    <property type="entry name" value="argH"/>
    <property type="match status" value="1"/>
</dbReference>
<evidence type="ECO:0000256" key="3">
    <source>
        <dbReference type="ARBA" id="ARBA00022571"/>
    </source>
</evidence>
<dbReference type="InterPro" id="IPR000362">
    <property type="entry name" value="Fumarate_lyase_fam"/>
</dbReference>
<evidence type="ECO:0000313" key="10">
    <source>
        <dbReference type="Proteomes" id="UP000199200"/>
    </source>
</evidence>
<dbReference type="PANTHER" id="PTHR43814:SF1">
    <property type="entry name" value="ARGININOSUCCINATE LYASE"/>
    <property type="match status" value="1"/>
</dbReference>
<keyword evidence="3 6" id="KW-0055">Arginine biosynthesis</keyword>
<dbReference type="InterPro" id="IPR022761">
    <property type="entry name" value="Fumarate_lyase_N"/>
</dbReference>
<dbReference type="SUPFAM" id="SSF48557">
    <property type="entry name" value="L-aspartase-like"/>
    <property type="match status" value="1"/>
</dbReference>
<comment type="subcellular location">
    <subcellularLocation>
        <location evidence="6">Cytoplasm</location>
    </subcellularLocation>
</comment>
<dbReference type="InterPro" id="IPR024083">
    <property type="entry name" value="Fumarase/histidase_N"/>
</dbReference>
<accession>A0A1H6UUC5</accession>
<evidence type="ECO:0000256" key="5">
    <source>
        <dbReference type="ARBA" id="ARBA00023239"/>
    </source>
</evidence>
<reference evidence="10" key="1">
    <citation type="submission" date="2016-10" db="EMBL/GenBank/DDBJ databases">
        <authorList>
            <person name="Varghese N."/>
            <person name="Submissions S."/>
        </authorList>
    </citation>
    <scope>NUCLEOTIDE SEQUENCE [LARGE SCALE GENOMIC DNA]</scope>
    <source>
        <strain evidence="10">CGMCC 1.6763</strain>
    </source>
</reference>
<evidence type="ECO:0000256" key="6">
    <source>
        <dbReference type="HAMAP-Rule" id="MF_00006"/>
    </source>
</evidence>
<feature type="domain" description="Fumarate lyase N-terminal" evidence="7">
    <location>
        <begin position="44"/>
        <end position="303"/>
    </location>
</feature>
<comment type="similarity">
    <text evidence="6">Belongs to the lyase 1 family. Argininosuccinate lyase subfamily.</text>
</comment>
<dbReference type="GO" id="GO:0042450">
    <property type="term" value="P:L-arginine biosynthetic process via ornithine"/>
    <property type="evidence" value="ECO:0007669"/>
    <property type="project" value="UniProtKB-UniRule"/>
</dbReference>
<evidence type="ECO:0000259" key="7">
    <source>
        <dbReference type="Pfam" id="PF00206"/>
    </source>
</evidence>
<dbReference type="PRINTS" id="PR00149">
    <property type="entry name" value="FUMRATELYASE"/>
</dbReference>
<dbReference type="GO" id="GO:0005829">
    <property type="term" value="C:cytosol"/>
    <property type="evidence" value="ECO:0007669"/>
    <property type="project" value="TreeGrafter"/>
</dbReference>
<evidence type="ECO:0000259" key="8">
    <source>
        <dbReference type="Pfam" id="PF14698"/>
    </source>
</evidence>
<evidence type="ECO:0000256" key="1">
    <source>
        <dbReference type="ARBA" id="ARBA00004941"/>
    </source>
</evidence>
<dbReference type="OrthoDB" id="9769623at2"/>
<dbReference type="Pfam" id="PF14698">
    <property type="entry name" value="ASL_C2"/>
    <property type="match status" value="1"/>
</dbReference>
<dbReference type="EMBL" id="FNZF01000001">
    <property type="protein sequence ID" value="SEI95959.1"/>
    <property type="molecule type" value="Genomic_DNA"/>
</dbReference>
<dbReference type="CDD" id="cd01359">
    <property type="entry name" value="Argininosuccinate_lyase"/>
    <property type="match status" value="1"/>
</dbReference>
<dbReference type="GO" id="GO:0004056">
    <property type="term" value="F:argininosuccinate lyase activity"/>
    <property type="evidence" value="ECO:0007669"/>
    <property type="project" value="UniProtKB-UniRule"/>
</dbReference>
<keyword evidence="5 6" id="KW-0456">Lyase</keyword>
<organism evidence="9 10">
    <name type="scientific">Bhargavaea ginsengi</name>
    <dbReference type="NCBI Taxonomy" id="426757"/>
    <lineage>
        <taxon>Bacteria</taxon>
        <taxon>Bacillati</taxon>
        <taxon>Bacillota</taxon>
        <taxon>Bacilli</taxon>
        <taxon>Bacillales</taxon>
        <taxon>Caryophanaceae</taxon>
        <taxon>Bhargavaea</taxon>
    </lineage>
</organism>
<evidence type="ECO:0000256" key="4">
    <source>
        <dbReference type="ARBA" id="ARBA00022605"/>
    </source>
</evidence>
<dbReference type="InterPro" id="IPR029419">
    <property type="entry name" value="Arg_succ_lyase_C"/>
</dbReference>
<keyword evidence="6" id="KW-0963">Cytoplasm</keyword>
<feature type="domain" description="Argininosuccinate lyase C-terminal" evidence="8">
    <location>
        <begin position="373"/>
        <end position="444"/>
    </location>
</feature>
<keyword evidence="4 6" id="KW-0028">Amino-acid biosynthesis</keyword>
<dbReference type="Gene3D" id="1.10.40.30">
    <property type="entry name" value="Fumarase/aspartase (C-terminal domain)"/>
    <property type="match status" value="1"/>
</dbReference>
<dbReference type="InterPro" id="IPR008948">
    <property type="entry name" value="L-Aspartase-like"/>
</dbReference>
<dbReference type="AlphaFoldDB" id="A0A1H6UUC5"/>
<dbReference type="Gene3D" id="1.20.200.10">
    <property type="entry name" value="Fumarase/aspartase (Central domain)"/>
    <property type="match status" value="1"/>
</dbReference>
<dbReference type="PRINTS" id="PR00145">
    <property type="entry name" value="ARGSUCLYASE"/>
</dbReference>
<evidence type="ECO:0000256" key="2">
    <source>
        <dbReference type="ARBA" id="ARBA00012338"/>
    </source>
</evidence>
<protein>
    <recommendedName>
        <fullName evidence="2 6">Argininosuccinate lyase</fullName>
        <shortName evidence="6">ASAL</shortName>
        <ecNumber evidence="2 6">4.3.2.1</ecNumber>
    </recommendedName>
    <alternativeName>
        <fullName evidence="6">Arginosuccinase</fullName>
    </alternativeName>
</protein>
<evidence type="ECO:0000313" key="9">
    <source>
        <dbReference type="EMBL" id="SEI95959.1"/>
    </source>
</evidence>
<dbReference type="InterPro" id="IPR009049">
    <property type="entry name" value="Argininosuccinate_lyase"/>
</dbReference>
<keyword evidence="10" id="KW-1185">Reference proteome</keyword>
<dbReference type="HAMAP" id="MF_00006">
    <property type="entry name" value="Arg_succ_lyase"/>
    <property type="match status" value="1"/>
</dbReference>
<dbReference type="Proteomes" id="UP000199200">
    <property type="component" value="Unassembled WGS sequence"/>
</dbReference>
<gene>
    <name evidence="6" type="primary">argH</name>
    <name evidence="9" type="ORF">SAMN04488127_0900</name>
</gene>
<comment type="catalytic activity">
    <reaction evidence="6">
        <text>2-(N(omega)-L-arginino)succinate = fumarate + L-arginine</text>
        <dbReference type="Rhea" id="RHEA:24020"/>
        <dbReference type="ChEBI" id="CHEBI:29806"/>
        <dbReference type="ChEBI" id="CHEBI:32682"/>
        <dbReference type="ChEBI" id="CHEBI:57472"/>
        <dbReference type="EC" id="4.3.2.1"/>
    </reaction>
</comment>
<dbReference type="Gene3D" id="1.10.275.10">
    <property type="entry name" value="Fumarase/aspartase (N-terminal domain)"/>
    <property type="match status" value="1"/>
</dbReference>
<dbReference type="RefSeq" id="WP_092050341.1">
    <property type="nucleotide sequence ID" value="NZ_FNZF01000001.1"/>
</dbReference>
<comment type="pathway">
    <text evidence="1 6">Amino-acid biosynthesis; L-arginine biosynthesis; L-arginine from L-ornithine and carbamoyl phosphate: step 3/3.</text>
</comment>